<dbReference type="EMBL" id="QJKH01000003">
    <property type="protein sequence ID" value="PXX80434.1"/>
    <property type="molecule type" value="Genomic_DNA"/>
</dbReference>
<name>A0A318KR99_9FIRM</name>
<dbReference type="CDD" id="cd00609">
    <property type="entry name" value="AAT_like"/>
    <property type="match status" value="1"/>
</dbReference>
<evidence type="ECO:0000256" key="2">
    <source>
        <dbReference type="ARBA" id="ARBA00012224"/>
    </source>
</evidence>
<proteinExistence type="inferred from homology"/>
<dbReference type="InterPro" id="IPR015421">
    <property type="entry name" value="PyrdxlP-dep_Trfase_major"/>
</dbReference>
<organism evidence="7 8">
    <name type="scientific">Dielma fastidiosa</name>
    <dbReference type="NCBI Taxonomy" id="1034346"/>
    <lineage>
        <taxon>Bacteria</taxon>
        <taxon>Bacillati</taxon>
        <taxon>Bacillota</taxon>
        <taxon>Erysipelotrichia</taxon>
        <taxon>Erysipelotrichales</taxon>
        <taxon>Erysipelotrichaceae</taxon>
        <taxon>Dielma</taxon>
    </lineage>
</organism>
<dbReference type="InterPro" id="IPR027619">
    <property type="entry name" value="C-S_lyase_PatB-like"/>
</dbReference>
<comment type="similarity">
    <text evidence="5">Belongs to the class-II pyridoxal-phosphate-dependent aminotransferase family. MalY/PatB cystathionine beta-lyase subfamily.</text>
</comment>
<dbReference type="InterPro" id="IPR051798">
    <property type="entry name" value="Class-II_PLP-Dep_Aminotrans"/>
</dbReference>
<dbReference type="EC" id="4.4.1.13" evidence="2"/>
<evidence type="ECO:0000256" key="1">
    <source>
        <dbReference type="ARBA" id="ARBA00001933"/>
    </source>
</evidence>
<keyword evidence="8" id="KW-1185">Reference proteome</keyword>
<evidence type="ECO:0000256" key="3">
    <source>
        <dbReference type="ARBA" id="ARBA00022898"/>
    </source>
</evidence>
<accession>A0A318KR99</accession>
<dbReference type="InterPro" id="IPR004839">
    <property type="entry name" value="Aminotransferase_I/II_large"/>
</dbReference>
<evidence type="ECO:0000313" key="7">
    <source>
        <dbReference type="EMBL" id="PXX80434.1"/>
    </source>
</evidence>
<evidence type="ECO:0000256" key="5">
    <source>
        <dbReference type="ARBA" id="ARBA00037974"/>
    </source>
</evidence>
<dbReference type="GO" id="GO:0030170">
    <property type="term" value="F:pyridoxal phosphate binding"/>
    <property type="evidence" value="ECO:0007669"/>
    <property type="project" value="InterPro"/>
</dbReference>
<dbReference type="InterPro" id="IPR015424">
    <property type="entry name" value="PyrdxlP-dep_Trfase"/>
</dbReference>
<comment type="cofactor">
    <cofactor evidence="1">
        <name>pyridoxal 5'-phosphate</name>
        <dbReference type="ChEBI" id="CHEBI:597326"/>
    </cofactor>
</comment>
<dbReference type="PANTHER" id="PTHR43525">
    <property type="entry name" value="PROTEIN MALY"/>
    <property type="match status" value="1"/>
</dbReference>
<evidence type="ECO:0000256" key="4">
    <source>
        <dbReference type="ARBA" id="ARBA00023239"/>
    </source>
</evidence>
<dbReference type="Gene3D" id="3.90.1150.10">
    <property type="entry name" value="Aspartate Aminotransferase, domain 1"/>
    <property type="match status" value="1"/>
</dbReference>
<feature type="domain" description="Aminotransferase class I/classII large" evidence="6">
    <location>
        <begin position="32"/>
        <end position="380"/>
    </location>
</feature>
<dbReference type="PANTHER" id="PTHR43525:SF1">
    <property type="entry name" value="PROTEIN MALY"/>
    <property type="match status" value="1"/>
</dbReference>
<gene>
    <name evidence="7" type="ORF">DES51_10325</name>
</gene>
<dbReference type="OrthoDB" id="9802872at2"/>
<dbReference type="Gene3D" id="3.40.640.10">
    <property type="entry name" value="Type I PLP-dependent aspartate aminotransferase-like (Major domain)"/>
    <property type="match status" value="1"/>
</dbReference>
<reference evidence="7 8" key="1">
    <citation type="submission" date="2018-05" db="EMBL/GenBank/DDBJ databases">
        <title>Genomic Encyclopedia of Type Strains, Phase IV (KMG-IV): sequencing the most valuable type-strain genomes for metagenomic binning, comparative biology and taxonomic classification.</title>
        <authorList>
            <person name="Goeker M."/>
        </authorList>
    </citation>
    <scope>NUCLEOTIDE SEQUENCE [LARGE SCALE GENOMIC DNA]</scope>
    <source>
        <strain evidence="7 8">JC118</strain>
    </source>
</reference>
<comment type="caution">
    <text evidence="7">The sequence shown here is derived from an EMBL/GenBank/DDBJ whole genome shotgun (WGS) entry which is preliminary data.</text>
</comment>
<dbReference type="RefSeq" id="WP_022938454.1">
    <property type="nucleotide sequence ID" value="NZ_CABKRQ010000005.1"/>
</dbReference>
<evidence type="ECO:0000313" key="8">
    <source>
        <dbReference type="Proteomes" id="UP000247612"/>
    </source>
</evidence>
<dbReference type="Proteomes" id="UP000247612">
    <property type="component" value="Unassembled WGS sequence"/>
</dbReference>
<dbReference type="SUPFAM" id="SSF53383">
    <property type="entry name" value="PLP-dependent transferases"/>
    <property type="match status" value="1"/>
</dbReference>
<dbReference type="STRING" id="1034346.GCA_000313565_02152"/>
<evidence type="ECO:0000259" key="6">
    <source>
        <dbReference type="Pfam" id="PF00155"/>
    </source>
</evidence>
<keyword evidence="3" id="KW-0663">Pyridoxal phosphate</keyword>
<sequence length="397" mass="45109">MYDFTTVKNRRLNGASKWTGMKKADGTPVREDIVPLSVADMEFVNAPEIVAAMHRCADEMTPYGYQNVTEGYLDAVVYWLKHRHQWTIDPEWIVISQGVVKALNQAVKAFTKPGEGVVIMTPVYYPFYSAAACNGTHVVENPLILCEDHYEIDFEDLKLKLADPMNTMLILCTPHNPIGKVFSYEELKQIGELALKYGVLIVADEIHNDLIMPGFTHTMFPTIDKAFEENCIVCTSPSKTFNLAGMSNANIIIPNQALREQYLKDAGFIHINPFALASCVAAYREGEAWLSALIEVLSENVRFMNEYIKQYFPKAIVHELQGTYLLWVDFRAYDLNKDELEHLMREEADLFLDEGYLFGKAGEGFERINLAVPTQILKDAMARMRQVFIKHSLIEAE</sequence>
<protein>
    <recommendedName>
        <fullName evidence="2">cysteine-S-conjugate beta-lyase</fullName>
        <ecNumber evidence="2">4.4.1.13</ecNumber>
    </recommendedName>
</protein>
<dbReference type="Pfam" id="PF00155">
    <property type="entry name" value="Aminotran_1_2"/>
    <property type="match status" value="1"/>
</dbReference>
<dbReference type="AlphaFoldDB" id="A0A318KR99"/>
<dbReference type="NCBIfam" id="TIGR04350">
    <property type="entry name" value="C_S_lyase_PatB"/>
    <property type="match status" value="1"/>
</dbReference>
<keyword evidence="4 7" id="KW-0456">Lyase</keyword>
<dbReference type="GO" id="GO:0047804">
    <property type="term" value="F:cysteine-S-conjugate beta-lyase activity"/>
    <property type="evidence" value="ECO:0007669"/>
    <property type="project" value="UniProtKB-EC"/>
</dbReference>
<dbReference type="InterPro" id="IPR015422">
    <property type="entry name" value="PyrdxlP-dep_Trfase_small"/>
</dbReference>